<organism evidence="1 2">
    <name type="scientific">Tenacibaculum aiptasiae</name>
    <dbReference type="NCBI Taxonomy" id="426481"/>
    <lineage>
        <taxon>Bacteria</taxon>
        <taxon>Pseudomonadati</taxon>
        <taxon>Bacteroidota</taxon>
        <taxon>Flavobacteriia</taxon>
        <taxon>Flavobacteriales</taxon>
        <taxon>Flavobacteriaceae</taxon>
        <taxon>Tenacibaculum</taxon>
    </lineage>
</organism>
<dbReference type="RefSeq" id="WP_150899485.1">
    <property type="nucleotide sequence ID" value="NZ_WAAU01000011.1"/>
</dbReference>
<protein>
    <submittedName>
        <fullName evidence="1">Uncharacterized protein</fullName>
    </submittedName>
</protein>
<sequence length="67" mass="7276">MKSIENLKAFEISKEKRKNINGGSVPSNYELLTGDYSGGGFGDGGGRTLGPCRRFSRRHPVGSRCND</sequence>
<dbReference type="AlphaFoldDB" id="A0A7J5AND1"/>
<dbReference type="Proteomes" id="UP000467305">
    <property type="component" value="Unassembled WGS sequence"/>
</dbReference>
<accession>A0A7J5AND1</accession>
<evidence type="ECO:0000313" key="1">
    <source>
        <dbReference type="EMBL" id="KAB1159005.1"/>
    </source>
</evidence>
<reference evidence="1 2" key="1">
    <citation type="submission" date="2019-09" db="EMBL/GenBank/DDBJ databases">
        <authorList>
            <person name="Cao W.R."/>
        </authorList>
    </citation>
    <scope>NUCLEOTIDE SEQUENCE [LARGE SCALE GENOMIC DNA]</scope>
    <source>
        <strain evidence="2">a4</strain>
    </source>
</reference>
<keyword evidence="2" id="KW-1185">Reference proteome</keyword>
<name>A0A7J5AND1_9FLAO</name>
<gene>
    <name evidence="1" type="ORF">F7018_07830</name>
</gene>
<dbReference type="EMBL" id="WAAU01000011">
    <property type="protein sequence ID" value="KAB1159005.1"/>
    <property type="molecule type" value="Genomic_DNA"/>
</dbReference>
<comment type="caution">
    <text evidence="1">The sequence shown here is derived from an EMBL/GenBank/DDBJ whole genome shotgun (WGS) entry which is preliminary data.</text>
</comment>
<proteinExistence type="predicted"/>
<evidence type="ECO:0000313" key="2">
    <source>
        <dbReference type="Proteomes" id="UP000467305"/>
    </source>
</evidence>